<dbReference type="EMBL" id="AZGI01000005">
    <property type="protein sequence ID" value="KRM41014.1"/>
    <property type="molecule type" value="Genomic_DNA"/>
</dbReference>
<evidence type="ECO:0000259" key="1">
    <source>
        <dbReference type="PROSITE" id="PS50126"/>
    </source>
</evidence>
<dbReference type="AlphaFoldDB" id="A0A0R1YMP7"/>
<feature type="domain" description="S1 motif" evidence="1">
    <location>
        <begin position="6"/>
        <end position="72"/>
    </location>
</feature>
<gene>
    <name evidence="2" type="ORF">FC39_GL001658</name>
</gene>
<dbReference type="STRING" id="1423754.FC39_GL001658"/>
<sequence>MKYKVGNRVNGVINNITDLGIFLTLPGHRSGLIHHSDFGNNWLREKNRYKLGDEMRVVVIHTYKGKLGLSLSRVNDPDLVDPDNRFSKVTEKDFTEVLNKTSKDAKDEIEKLKKVLVDN</sequence>
<proteinExistence type="predicted"/>
<dbReference type="InterPro" id="IPR003029">
    <property type="entry name" value="S1_domain"/>
</dbReference>
<dbReference type="RefSeq" id="WP_025080330.1">
    <property type="nucleotide sequence ID" value="NZ_AZGI01000005.1"/>
</dbReference>
<evidence type="ECO:0000313" key="3">
    <source>
        <dbReference type="Proteomes" id="UP000051223"/>
    </source>
</evidence>
<name>A0A0R1YMP7_9LACO</name>
<comment type="caution">
    <text evidence="2">The sequence shown here is derived from an EMBL/GenBank/DDBJ whole genome shotgun (WGS) entry which is preliminary data.</text>
</comment>
<dbReference type="eggNOG" id="COG1098">
    <property type="taxonomic scope" value="Bacteria"/>
</dbReference>
<dbReference type="SMART" id="SM00316">
    <property type="entry name" value="S1"/>
    <property type="match status" value="1"/>
</dbReference>
<organism evidence="2 3">
    <name type="scientific">Lactobacillus hamsteri DSM 5661 = JCM 6256</name>
    <dbReference type="NCBI Taxonomy" id="1423754"/>
    <lineage>
        <taxon>Bacteria</taxon>
        <taxon>Bacillati</taxon>
        <taxon>Bacillota</taxon>
        <taxon>Bacilli</taxon>
        <taxon>Lactobacillales</taxon>
        <taxon>Lactobacillaceae</taxon>
        <taxon>Lactobacillus</taxon>
    </lineage>
</organism>
<reference evidence="2 3" key="1">
    <citation type="journal article" date="2015" name="Genome Announc.">
        <title>Expanding the biotechnology potential of lactobacilli through comparative genomics of 213 strains and associated genera.</title>
        <authorList>
            <person name="Sun Z."/>
            <person name="Harris H.M."/>
            <person name="McCann A."/>
            <person name="Guo C."/>
            <person name="Argimon S."/>
            <person name="Zhang W."/>
            <person name="Yang X."/>
            <person name="Jeffery I.B."/>
            <person name="Cooney J.C."/>
            <person name="Kagawa T.F."/>
            <person name="Liu W."/>
            <person name="Song Y."/>
            <person name="Salvetti E."/>
            <person name="Wrobel A."/>
            <person name="Rasinkangas P."/>
            <person name="Parkhill J."/>
            <person name="Rea M.C."/>
            <person name="O'Sullivan O."/>
            <person name="Ritari J."/>
            <person name="Douillard F.P."/>
            <person name="Paul Ross R."/>
            <person name="Yang R."/>
            <person name="Briner A.E."/>
            <person name="Felis G.E."/>
            <person name="de Vos W.M."/>
            <person name="Barrangou R."/>
            <person name="Klaenhammer T.R."/>
            <person name="Caufield P.W."/>
            <person name="Cui Y."/>
            <person name="Zhang H."/>
            <person name="O'Toole P.W."/>
        </authorList>
    </citation>
    <scope>NUCLEOTIDE SEQUENCE [LARGE SCALE GENOMIC DNA]</scope>
    <source>
        <strain evidence="2 3">DSM 5661</strain>
    </source>
</reference>
<dbReference type="GO" id="GO:0003676">
    <property type="term" value="F:nucleic acid binding"/>
    <property type="evidence" value="ECO:0007669"/>
    <property type="project" value="InterPro"/>
</dbReference>
<dbReference type="InterPro" id="IPR012340">
    <property type="entry name" value="NA-bd_OB-fold"/>
</dbReference>
<evidence type="ECO:0000313" key="2">
    <source>
        <dbReference type="EMBL" id="KRM41014.1"/>
    </source>
</evidence>
<accession>A0A0R1YMP7</accession>
<dbReference type="SUPFAM" id="SSF50249">
    <property type="entry name" value="Nucleic acid-binding proteins"/>
    <property type="match status" value="1"/>
</dbReference>
<dbReference type="OrthoDB" id="9810507at2"/>
<keyword evidence="3" id="KW-1185">Reference proteome</keyword>
<dbReference type="PROSITE" id="PS50126">
    <property type="entry name" value="S1"/>
    <property type="match status" value="1"/>
</dbReference>
<dbReference type="Proteomes" id="UP000051223">
    <property type="component" value="Unassembled WGS sequence"/>
</dbReference>
<dbReference type="PATRIC" id="fig|1423754.3.peg.1704"/>
<dbReference type="Gene3D" id="2.40.50.140">
    <property type="entry name" value="Nucleic acid-binding proteins"/>
    <property type="match status" value="1"/>
</dbReference>
<dbReference type="Pfam" id="PF00575">
    <property type="entry name" value="S1"/>
    <property type="match status" value="1"/>
</dbReference>
<protein>
    <submittedName>
        <fullName evidence="2">S1 family RNA-binding protein</fullName>
    </submittedName>
</protein>